<dbReference type="InterPro" id="IPR002401">
    <property type="entry name" value="Cyt_P450_E_grp-I"/>
</dbReference>
<dbReference type="EMBL" id="JAUIQD010000001">
    <property type="protein sequence ID" value="KAK3362785.1"/>
    <property type="molecule type" value="Genomic_DNA"/>
</dbReference>
<sequence>MGLPYRSISAVSLGVGYLLSLGRVPQVPKTGFLFAFAALWSFQFMLYAAWAVVLYPKLFSPLRGLPEPSGNTFFNGQWAKITGKPTGIPMLEWVNSIPNDGVIRYLGLLNQERLIVTSPKALAEVLTTKSYDFQKPESLRFSIGRILGMTGILFTEGDEHRTQRRNLLPAFAFRRIKDLYPVFWSKSRECVDAMTEAIISDAAKTPEEPGSRPTSVIEVGTWASRATLDIIGVAGLGRDFGAIENPTNELNQTYQSLFRPSRQAEILGLLGLFIPGWFLDKLPVKRNGDVHAAARFIRATCADLIQEKKQKLARKELTDVDILSVALESGGFTDENLVDQMMTFLAAGHETTASSMTWAIYLLARHQDVQSRLRNEIRERLPPLGTDSTVSSLDIDRMPYLNAVVNEILRYFGPVPMTLRESAIDTSIQGHFVPKGTRIMITPWAINKSESMWGADAQQFNPDRWIPKSEGDKRAASGGATSNYAFLTFLHGPRSCIGQAFAKAEFACLLASWVGRFGFGLHNKEEADETKILIKGGITARPAKGMYIKTTVIEGW</sequence>
<dbReference type="FunFam" id="1.10.630.10:FF:000051">
    <property type="entry name" value="Cytochrome P450 monooxygenase (Fum15)"/>
    <property type="match status" value="1"/>
</dbReference>
<dbReference type="SUPFAM" id="SSF48264">
    <property type="entry name" value="Cytochrome P450"/>
    <property type="match status" value="1"/>
</dbReference>
<evidence type="ECO:0000313" key="6">
    <source>
        <dbReference type="EMBL" id="KAK3362785.1"/>
    </source>
</evidence>
<dbReference type="AlphaFoldDB" id="A0AAJ0HTV5"/>
<keyword evidence="5" id="KW-1133">Transmembrane helix</keyword>
<evidence type="ECO:0000313" key="7">
    <source>
        <dbReference type="Proteomes" id="UP001275084"/>
    </source>
</evidence>
<dbReference type="Gene3D" id="1.10.630.10">
    <property type="entry name" value="Cytochrome P450"/>
    <property type="match status" value="1"/>
</dbReference>
<dbReference type="Proteomes" id="UP001275084">
    <property type="component" value="Unassembled WGS sequence"/>
</dbReference>
<accession>A0AAJ0HTV5</accession>
<keyword evidence="5" id="KW-0812">Transmembrane</keyword>
<proteinExistence type="predicted"/>
<dbReference type="GO" id="GO:0004497">
    <property type="term" value="F:monooxygenase activity"/>
    <property type="evidence" value="ECO:0007669"/>
    <property type="project" value="InterPro"/>
</dbReference>
<keyword evidence="1 4" id="KW-0349">Heme</keyword>
<dbReference type="PANTHER" id="PTHR24305:SF227">
    <property type="entry name" value="P450, PUTATIVE (EUROFUNG)-RELATED"/>
    <property type="match status" value="1"/>
</dbReference>
<comment type="caution">
    <text evidence="6">The sequence shown here is derived from an EMBL/GenBank/DDBJ whole genome shotgun (WGS) entry which is preliminary data.</text>
</comment>
<evidence type="ECO:0000256" key="3">
    <source>
        <dbReference type="ARBA" id="ARBA00023004"/>
    </source>
</evidence>
<dbReference type="PANTHER" id="PTHR24305">
    <property type="entry name" value="CYTOCHROME P450"/>
    <property type="match status" value="1"/>
</dbReference>
<organism evidence="6 7">
    <name type="scientific">Lasiosphaeria hispida</name>
    <dbReference type="NCBI Taxonomy" id="260671"/>
    <lineage>
        <taxon>Eukaryota</taxon>
        <taxon>Fungi</taxon>
        <taxon>Dikarya</taxon>
        <taxon>Ascomycota</taxon>
        <taxon>Pezizomycotina</taxon>
        <taxon>Sordariomycetes</taxon>
        <taxon>Sordariomycetidae</taxon>
        <taxon>Sordariales</taxon>
        <taxon>Lasiosphaeriaceae</taxon>
        <taxon>Lasiosphaeria</taxon>
    </lineage>
</organism>
<dbReference type="GO" id="GO:0020037">
    <property type="term" value="F:heme binding"/>
    <property type="evidence" value="ECO:0007669"/>
    <property type="project" value="InterPro"/>
</dbReference>
<keyword evidence="5" id="KW-0472">Membrane</keyword>
<protein>
    <submittedName>
        <fullName evidence="6">Cytochrome P450</fullName>
    </submittedName>
</protein>
<dbReference type="GO" id="GO:0005506">
    <property type="term" value="F:iron ion binding"/>
    <property type="evidence" value="ECO:0007669"/>
    <property type="project" value="InterPro"/>
</dbReference>
<dbReference type="PRINTS" id="PR00385">
    <property type="entry name" value="P450"/>
</dbReference>
<evidence type="ECO:0000256" key="4">
    <source>
        <dbReference type="PIRSR" id="PIRSR602401-1"/>
    </source>
</evidence>
<name>A0AAJ0HTV5_9PEZI</name>
<keyword evidence="7" id="KW-1185">Reference proteome</keyword>
<comment type="cofactor">
    <cofactor evidence="4">
        <name>heme</name>
        <dbReference type="ChEBI" id="CHEBI:30413"/>
    </cofactor>
</comment>
<evidence type="ECO:0000256" key="2">
    <source>
        <dbReference type="ARBA" id="ARBA00022723"/>
    </source>
</evidence>
<evidence type="ECO:0000256" key="1">
    <source>
        <dbReference type="ARBA" id="ARBA00022617"/>
    </source>
</evidence>
<dbReference type="InterPro" id="IPR050121">
    <property type="entry name" value="Cytochrome_P450_monoxygenase"/>
</dbReference>
<feature type="transmembrane region" description="Helical" evidence="5">
    <location>
        <begin position="32"/>
        <end position="55"/>
    </location>
</feature>
<gene>
    <name evidence="6" type="ORF">B0T25DRAFT_444970</name>
</gene>
<dbReference type="InterPro" id="IPR036396">
    <property type="entry name" value="Cyt_P450_sf"/>
</dbReference>
<feature type="binding site" description="axial binding residue" evidence="4">
    <location>
        <position position="496"/>
    </location>
    <ligand>
        <name>heme</name>
        <dbReference type="ChEBI" id="CHEBI:30413"/>
    </ligand>
    <ligandPart>
        <name>Fe</name>
        <dbReference type="ChEBI" id="CHEBI:18248"/>
    </ligandPart>
</feature>
<evidence type="ECO:0000256" key="5">
    <source>
        <dbReference type="SAM" id="Phobius"/>
    </source>
</evidence>
<keyword evidence="3 4" id="KW-0408">Iron</keyword>
<dbReference type="PRINTS" id="PR00463">
    <property type="entry name" value="EP450I"/>
</dbReference>
<keyword evidence="2 4" id="KW-0479">Metal-binding</keyword>
<dbReference type="CDD" id="cd11069">
    <property type="entry name" value="CYP_FUM15-like"/>
    <property type="match status" value="1"/>
</dbReference>
<dbReference type="InterPro" id="IPR001128">
    <property type="entry name" value="Cyt_P450"/>
</dbReference>
<reference evidence="6" key="2">
    <citation type="submission" date="2023-06" db="EMBL/GenBank/DDBJ databases">
        <authorList>
            <consortium name="Lawrence Berkeley National Laboratory"/>
            <person name="Haridas S."/>
            <person name="Hensen N."/>
            <person name="Bonometti L."/>
            <person name="Westerberg I."/>
            <person name="Brannstrom I.O."/>
            <person name="Guillou S."/>
            <person name="Cros-Aarteil S."/>
            <person name="Calhoun S."/>
            <person name="Kuo A."/>
            <person name="Mondo S."/>
            <person name="Pangilinan J."/>
            <person name="Riley R."/>
            <person name="Labutti K."/>
            <person name="Andreopoulos B."/>
            <person name="Lipzen A."/>
            <person name="Chen C."/>
            <person name="Yanf M."/>
            <person name="Daum C."/>
            <person name="Ng V."/>
            <person name="Clum A."/>
            <person name="Steindorff A."/>
            <person name="Ohm R."/>
            <person name="Martin F."/>
            <person name="Silar P."/>
            <person name="Natvig D."/>
            <person name="Lalanne C."/>
            <person name="Gautier V."/>
            <person name="Ament-Velasquez S.L."/>
            <person name="Kruys A."/>
            <person name="Hutchinson M.I."/>
            <person name="Powell A.J."/>
            <person name="Barry K."/>
            <person name="Miller A.N."/>
            <person name="Grigoriev I.V."/>
            <person name="Debuchy R."/>
            <person name="Gladieux P."/>
            <person name="Thoren M.H."/>
            <person name="Johannesson H."/>
        </authorList>
    </citation>
    <scope>NUCLEOTIDE SEQUENCE</scope>
    <source>
        <strain evidence="6">CBS 955.72</strain>
    </source>
</reference>
<dbReference type="GO" id="GO:0016705">
    <property type="term" value="F:oxidoreductase activity, acting on paired donors, with incorporation or reduction of molecular oxygen"/>
    <property type="evidence" value="ECO:0007669"/>
    <property type="project" value="InterPro"/>
</dbReference>
<reference evidence="6" key="1">
    <citation type="journal article" date="2023" name="Mol. Phylogenet. Evol.">
        <title>Genome-scale phylogeny and comparative genomics of the fungal order Sordariales.</title>
        <authorList>
            <person name="Hensen N."/>
            <person name="Bonometti L."/>
            <person name="Westerberg I."/>
            <person name="Brannstrom I.O."/>
            <person name="Guillou S."/>
            <person name="Cros-Aarteil S."/>
            <person name="Calhoun S."/>
            <person name="Haridas S."/>
            <person name="Kuo A."/>
            <person name="Mondo S."/>
            <person name="Pangilinan J."/>
            <person name="Riley R."/>
            <person name="LaButti K."/>
            <person name="Andreopoulos B."/>
            <person name="Lipzen A."/>
            <person name="Chen C."/>
            <person name="Yan M."/>
            <person name="Daum C."/>
            <person name="Ng V."/>
            <person name="Clum A."/>
            <person name="Steindorff A."/>
            <person name="Ohm R.A."/>
            <person name="Martin F."/>
            <person name="Silar P."/>
            <person name="Natvig D.O."/>
            <person name="Lalanne C."/>
            <person name="Gautier V."/>
            <person name="Ament-Velasquez S.L."/>
            <person name="Kruys A."/>
            <person name="Hutchinson M.I."/>
            <person name="Powell A.J."/>
            <person name="Barry K."/>
            <person name="Miller A.N."/>
            <person name="Grigoriev I.V."/>
            <person name="Debuchy R."/>
            <person name="Gladieux P."/>
            <person name="Hiltunen Thoren M."/>
            <person name="Johannesson H."/>
        </authorList>
    </citation>
    <scope>NUCLEOTIDE SEQUENCE</scope>
    <source>
        <strain evidence="6">CBS 955.72</strain>
    </source>
</reference>
<dbReference type="Pfam" id="PF00067">
    <property type="entry name" value="p450"/>
    <property type="match status" value="1"/>
</dbReference>